<keyword evidence="2 4" id="KW-0560">Oxidoreductase</keyword>
<reference evidence="8" key="2">
    <citation type="journal article" date="2013" name="PLoS ONE">
        <title>Genome implosion elicits host-confinement in Alcaligenaceae: evidence from the comparative genomics of Tetrathiobacter kashmirensis, a pathogen in the making.</title>
        <authorList>
            <person name="Ghosh W."/>
            <person name="Alam M."/>
            <person name="Roy C."/>
            <person name="Pyne P."/>
            <person name="George A."/>
            <person name="Chakraborty R."/>
            <person name="Majumder S."/>
            <person name="Agarwal A."/>
            <person name="Chakraborty S."/>
            <person name="Majumdar S."/>
            <person name="Gupta S.K."/>
        </authorList>
    </citation>
    <scope>NUCLEOTIDE SEQUENCE [LARGE SCALE GENOMIC DNA]</scope>
    <source>
        <strain evidence="8">WT001</strain>
    </source>
</reference>
<evidence type="ECO:0000256" key="2">
    <source>
        <dbReference type="ARBA" id="ARBA00023002"/>
    </source>
</evidence>
<dbReference type="InterPro" id="IPR036291">
    <property type="entry name" value="NAD(P)-bd_dom_sf"/>
</dbReference>
<evidence type="ECO:0000256" key="1">
    <source>
        <dbReference type="ARBA" id="ARBA00005854"/>
    </source>
</evidence>
<dbReference type="KEGG" id="aka:TKWG_00305"/>
<dbReference type="STRING" id="1036672.TKWG_00305"/>
<evidence type="ECO:0000313" key="7">
    <source>
        <dbReference type="EMBL" id="AFK60781.1"/>
    </source>
</evidence>
<dbReference type="PROSITE" id="PS00671">
    <property type="entry name" value="D_2_HYDROXYACID_DH_3"/>
    <property type="match status" value="1"/>
</dbReference>
<dbReference type="GO" id="GO:0016616">
    <property type="term" value="F:oxidoreductase activity, acting on the CH-OH group of donors, NAD or NADP as acceptor"/>
    <property type="evidence" value="ECO:0007669"/>
    <property type="project" value="InterPro"/>
</dbReference>
<sequence length="343" mass="37191">MPEKNKYTVLLTNDILAEEAQRLRQHANVIVAPQTDPDTLRHLVADADALIVRAKLPDDIFDHQTRLKGVVRHGVGLDMIPMDKACIHKIPVANIPGCNTSSVVEYCIAAMMLVRRQVDMQRIQNSGSDWQPKRALADQMGELGGLTLGIVGVGAIGSTLAKVATALGMKVIGLSRRKESLPDGIEYAEKQVLFSQADIVVLSCPLNADTIGLADTAEFNSMKTSGIVINVSRGPVINTAALMDALRDGKIAAAVLDVHDVQPVKPGIYPAEQKNLYLTPHIAGITTASMKRMSQGSVDEVLRLLQGIDLPIWLIQKSITNSFAKVRDENFQYSGPSYFLSCS</sequence>
<dbReference type="EMBL" id="CP003555">
    <property type="protein sequence ID" value="AFK60781.1"/>
    <property type="molecule type" value="Genomic_DNA"/>
</dbReference>
<evidence type="ECO:0000259" key="6">
    <source>
        <dbReference type="Pfam" id="PF02826"/>
    </source>
</evidence>
<dbReference type="Pfam" id="PF02826">
    <property type="entry name" value="2-Hacid_dh_C"/>
    <property type="match status" value="1"/>
</dbReference>
<dbReference type="InterPro" id="IPR029753">
    <property type="entry name" value="D-isomer_DH_CS"/>
</dbReference>
<dbReference type="PANTHER" id="PTHR43761:SF1">
    <property type="entry name" value="D-ISOMER SPECIFIC 2-HYDROXYACID DEHYDROGENASE CATALYTIC DOMAIN-CONTAINING PROTEIN-RELATED"/>
    <property type="match status" value="1"/>
</dbReference>
<dbReference type="HOGENOM" id="CLU_019796_1_0_4"/>
<dbReference type="Pfam" id="PF00389">
    <property type="entry name" value="2-Hacid_dh"/>
    <property type="match status" value="1"/>
</dbReference>
<evidence type="ECO:0000259" key="5">
    <source>
        <dbReference type="Pfam" id="PF00389"/>
    </source>
</evidence>
<keyword evidence="3" id="KW-0520">NAD</keyword>
<name>I3U6Z3_ADVKW</name>
<reference evidence="7 8" key="1">
    <citation type="journal article" date="2011" name="J. Bacteriol.">
        <title>Whole-genome shotgun sequencing of the sulfur-oxidizing chemoautotroph Tetrathiobacter kashmirensis.</title>
        <authorList>
            <person name="Ghosh W."/>
            <person name="George A."/>
            <person name="Agarwal A."/>
            <person name="Raj P."/>
            <person name="Alam M."/>
            <person name="Pyne P."/>
            <person name="Das Gupta S.K."/>
        </authorList>
    </citation>
    <scope>NUCLEOTIDE SEQUENCE [LARGE SCALE GENOMIC DNA]</scope>
    <source>
        <strain evidence="7 8">WT001</strain>
    </source>
</reference>
<dbReference type="PANTHER" id="PTHR43761">
    <property type="entry name" value="D-ISOMER SPECIFIC 2-HYDROXYACID DEHYDROGENASE FAMILY PROTEIN (AFU_ORTHOLOGUE AFUA_1G13630)"/>
    <property type="match status" value="1"/>
</dbReference>
<keyword evidence="8" id="KW-1185">Reference proteome</keyword>
<dbReference type="GO" id="GO:0051287">
    <property type="term" value="F:NAD binding"/>
    <property type="evidence" value="ECO:0007669"/>
    <property type="project" value="InterPro"/>
</dbReference>
<dbReference type="InterPro" id="IPR050418">
    <property type="entry name" value="D-iso_2-hydroxyacid_DH_PdxB"/>
</dbReference>
<accession>I3U6Z3</accession>
<dbReference type="Gene3D" id="3.40.50.720">
    <property type="entry name" value="NAD(P)-binding Rossmann-like Domain"/>
    <property type="match status" value="2"/>
</dbReference>
<feature type="domain" description="D-isomer specific 2-hydroxyacid dehydrogenase NAD-binding" evidence="6">
    <location>
        <begin position="110"/>
        <end position="283"/>
    </location>
</feature>
<dbReference type="InterPro" id="IPR006139">
    <property type="entry name" value="D-isomer_2_OHA_DH_cat_dom"/>
</dbReference>
<dbReference type="AlphaFoldDB" id="I3U6Z3"/>
<evidence type="ECO:0000256" key="4">
    <source>
        <dbReference type="RuleBase" id="RU003719"/>
    </source>
</evidence>
<gene>
    <name evidence="7" type="ordered locus">TKWG_00305</name>
</gene>
<dbReference type="SUPFAM" id="SSF52283">
    <property type="entry name" value="Formate/glycerate dehydrogenase catalytic domain-like"/>
    <property type="match status" value="1"/>
</dbReference>
<comment type="similarity">
    <text evidence="1 4">Belongs to the D-isomer specific 2-hydroxyacid dehydrogenase family.</text>
</comment>
<dbReference type="OrthoDB" id="9805416at2"/>
<dbReference type="SUPFAM" id="SSF51735">
    <property type="entry name" value="NAD(P)-binding Rossmann-fold domains"/>
    <property type="match status" value="1"/>
</dbReference>
<dbReference type="Proteomes" id="UP000005267">
    <property type="component" value="Chromosome"/>
</dbReference>
<dbReference type="InterPro" id="IPR006140">
    <property type="entry name" value="D-isomer_DH_NAD-bd"/>
</dbReference>
<dbReference type="RefSeq" id="WP_014748872.1">
    <property type="nucleotide sequence ID" value="NC_017964.1"/>
</dbReference>
<protein>
    <submittedName>
        <fullName evidence="7">Putative haloacid dehydrogenase</fullName>
    </submittedName>
</protein>
<organism evidence="7 8">
    <name type="scientific">Advenella kashmirensis (strain DSM 17095 / LMG 22695 / WT001)</name>
    <name type="common">Tetrathiobacter kashmirensis</name>
    <dbReference type="NCBI Taxonomy" id="1036672"/>
    <lineage>
        <taxon>Bacteria</taxon>
        <taxon>Pseudomonadati</taxon>
        <taxon>Pseudomonadota</taxon>
        <taxon>Betaproteobacteria</taxon>
        <taxon>Burkholderiales</taxon>
        <taxon>Alcaligenaceae</taxon>
    </lineage>
</organism>
<evidence type="ECO:0000313" key="8">
    <source>
        <dbReference type="Proteomes" id="UP000005267"/>
    </source>
</evidence>
<evidence type="ECO:0000256" key="3">
    <source>
        <dbReference type="ARBA" id="ARBA00023027"/>
    </source>
</evidence>
<feature type="domain" description="D-isomer specific 2-hydroxyacid dehydrogenase catalytic" evidence="5">
    <location>
        <begin position="9"/>
        <end position="308"/>
    </location>
</feature>
<proteinExistence type="inferred from homology"/>